<dbReference type="AlphaFoldDB" id="Q9TR53"/>
<reference key="1">
    <citation type="journal article" date="1995" name="J. Biol. Chem.">
        <title>Differences in catalytic activities and subunit pattern of multicatalytic proteinase complexes (proteasomes) isolated from bovine pituitary, lung, and liver. Changes in LMP7 and the component necessary for expression of the chymotrypsin-like activity.</title>
        <authorList>
            <person name="Cardozo C."/>
            <person name="Eleuteri A.M."/>
            <person name="Orlowski M."/>
        </authorList>
    </citation>
    <scope>PROTEIN SEQUENCE</scope>
</reference>
<protein>
    <submittedName>
        <fullName>BO2 multicatalytic proteinase complex subunit</fullName>
    </submittedName>
</protein>
<name>Q9TR53_BOVIN</name>
<organism>
    <name type="scientific">Bos taurus</name>
    <name type="common">Bovine</name>
    <dbReference type="NCBI Taxonomy" id="9913"/>
    <lineage>
        <taxon>Eukaryota</taxon>
        <taxon>Metazoa</taxon>
        <taxon>Chordata</taxon>
        <taxon>Craniata</taxon>
        <taxon>Vertebrata</taxon>
        <taxon>Euteleostomi</taxon>
        <taxon>Mammalia</taxon>
        <taxon>Eutheria</taxon>
        <taxon>Laurasiatheria</taxon>
        <taxon>Artiodactyla</taxon>
        <taxon>Ruminantia</taxon>
        <taxon>Pecora</taxon>
        <taxon>Bovidae</taxon>
        <taxon>Bovinae</taxon>
        <taxon>Bos</taxon>
    </lineage>
</organism>
<sequence length="17" mass="1847">TTTLAFKFRHGVIVAAD</sequence>
<accession>Q9TR53</accession>
<keyword id="KW-0903">Direct protein sequencing</keyword>
<proteinExistence type="evidence at protein level"/>